<dbReference type="EMBL" id="LGGX01000032">
    <property type="protein sequence ID" value="KUK86013.1"/>
    <property type="molecule type" value="Genomic_DNA"/>
</dbReference>
<dbReference type="InterPro" id="IPR000515">
    <property type="entry name" value="MetI-like"/>
</dbReference>
<proteinExistence type="inferred from homology"/>
<evidence type="ECO:0000313" key="9">
    <source>
        <dbReference type="EMBL" id="KUK86013.1"/>
    </source>
</evidence>
<keyword evidence="2 7" id="KW-0813">Transport</keyword>
<feature type="transmembrane region" description="Helical" evidence="7">
    <location>
        <begin position="217"/>
        <end position="243"/>
    </location>
</feature>
<dbReference type="GO" id="GO:0005886">
    <property type="term" value="C:plasma membrane"/>
    <property type="evidence" value="ECO:0007669"/>
    <property type="project" value="UniProtKB-SubCell"/>
</dbReference>
<dbReference type="AlphaFoldDB" id="A0A101HZL2"/>
<feature type="transmembrane region" description="Helical" evidence="7">
    <location>
        <begin position="40"/>
        <end position="61"/>
    </location>
</feature>
<name>A0A101HZL2_UNCT6</name>
<dbReference type="GO" id="GO:0055085">
    <property type="term" value="P:transmembrane transport"/>
    <property type="evidence" value="ECO:0007669"/>
    <property type="project" value="InterPro"/>
</dbReference>
<accession>A0A101HZL2</accession>
<dbReference type="PANTHER" id="PTHR43386:SF1">
    <property type="entry name" value="D,D-DIPEPTIDE TRANSPORT SYSTEM PERMEASE PROTEIN DDPC-RELATED"/>
    <property type="match status" value="1"/>
</dbReference>
<evidence type="ECO:0000256" key="6">
    <source>
        <dbReference type="ARBA" id="ARBA00023136"/>
    </source>
</evidence>
<dbReference type="Pfam" id="PF12911">
    <property type="entry name" value="OppC_N"/>
    <property type="match status" value="1"/>
</dbReference>
<dbReference type="InterPro" id="IPR050366">
    <property type="entry name" value="BP-dependent_transpt_permease"/>
</dbReference>
<dbReference type="Pfam" id="PF00528">
    <property type="entry name" value="BPD_transp_1"/>
    <property type="match status" value="1"/>
</dbReference>
<dbReference type="PANTHER" id="PTHR43386">
    <property type="entry name" value="OLIGOPEPTIDE TRANSPORT SYSTEM PERMEASE PROTEIN APPC"/>
    <property type="match status" value="1"/>
</dbReference>
<dbReference type="PATRIC" id="fig|1635277.3.peg.1558"/>
<evidence type="ECO:0000256" key="1">
    <source>
        <dbReference type="ARBA" id="ARBA00004651"/>
    </source>
</evidence>
<reference evidence="10" key="1">
    <citation type="journal article" date="2015" name="MBio">
        <title>Genome-Resolved Metagenomic Analysis Reveals Roles for Candidate Phyla and Other Microbial Community Members in Biogeochemical Transformations in Oil Reservoirs.</title>
        <authorList>
            <person name="Hu P."/>
            <person name="Tom L."/>
            <person name="Singh A."/>
            <person name="Thomas B.C."/>
            <person name="Baker B.J."/>
            <person name="Piceno Y.M."/>
            <person name="Andersen G.L."/>
            <person name="Banfield J.F."/>
        </authorList>
    </citation>
    <scope>NUCLEOTIDE SEQUENCE [LARGE SCALE GENOMIC DNA]</scope>
</reference>
<dbReference type="Proteomes" id="UP000053467">
    <property type="component" value="Unassembled WGS sequence"/>
</dbReference>
<keyword evidence="5 7" id="KW-1133">Transmembrane helix</keyword>
<dbReference type="InterPro" id="IPR025966">
    <property type="entry name" value="OppC_N"/>
</dbReference>
<protein>
    <submittedName>
        <fullName evidence="9">Oligopeptide ABC transporter permease protein</fullName>
    </submittedName>
</protein>
<feature type="transmembrane region" description="Helical" evidence="7">
    <location>
        <begin position="276"/>
        <end position="301"/>
    </location>
</feature>
<sequence>MNFKEKKIKERKSSVKNSKEQIKQSNLYSRFQLKFKGNKIALIAFIILLFIIIVSFTAPLITPYNPTKSDIRQRLKPPTLNSPTKDGFPHIMGTDQQGRDVLSRLMYGGRVSISVAFTVVVISSLIGITIGIVSGYYGGWVDLLLMRLVDICSSFPGLLIALTFVMVLGPSQANLTLALLIVGWMVHARMARSQVLTIRESTMVEALQTIGCSKPRIFIIHIFPNILPQIITVFVLEMAHMIMAEANMSFLGYGIQPPASSWGLMIGDGREYITNAWWLVVFPGIIIAITILCLNIVGNWIKDEFNPIK</sequence>
<keyword evidence="3" id="KW-1003">Cell membrane</keyword>
<dbReference type="SUPFAM" id="SSF161098">
    <property type="entry name" value="MetI-like"/>
    <property type="match status" value="1"/>
</dbReference>
<evidence type="ECO:0000259" key="8">
    <source>
        <dbReference type="PROSITE" id="PS50928"/>
    </source>
</evidence>
<dbReference type="CDD" id="cd06261">
    <property type="entry name" value="TM_PBP2"/>
    <property type="match status" value="1"/>
</dbReference>
<feature type="domain" description="ABC transmembrane type-1" evidence="8">
    <location>
        <begin position="109"/>
        <end position="298"/>
    </location>
</feature>
<dbReference type="InterPro" id="IPR035906">
    <property type="entry name" value="MetI-like_sf"/>
</dbReference>
<feature type="transmembrane region" description="Helical" evidence="7">
    <location>
        <begin position="148"/>
        <end position="167"/>
    </location>
</feature>
<organism evidence="9 10">
    <name type="scientific">candidate division TA06 bacterium 34_109</name>
    <dbReference type="NCBI Taxonomy" id="1635277"/>
    <lineage>
        <taxon>Bacteria</taxon>
        <taxon>Bacteria division TA06</taxon>
    </lineage>
</organism>
<comment type="similarity">
    <text evidence="7">Belongs to the binding-protein-dependent transport system permease family.</text>
</comment>
<evidence type="ECO:0000313" key="10">
    <source>
        <dbReference type="Proteomes" id="UP000053467"/>
    </source>
</evidence>
<evidence type="ECO:0000256" key="4">
    <source>
        <dbReference type="ARBA" id="ARBA00022692"/>
    </source>
</evidence>
<comment type="subcellular location">
    <subcellularLocation>
        <location evidence="1 7">Cell membrane</location>
        <topology evidence="1 7">Multi-pass membrane protein</topology>
    </subcellularLocation>
</comment>
<evidence type="ECO:0000256" key="3">
    <source>
        <dbReference type="ARBA" id="ARBA00022475"/>
    </source>
</evidence>
<keyword evidence="4 7" id="KW-0812">Transmembrane</keyword>
<evidence type="ECO:0000256" key="5">
    <source>
        <dbReference type="ARBA" id="ARBA00022989"/>
    </source>
</evidence>
<keyword evidence="6 7" id="KW-0472">Membrane</keyword>
<evidence type="ECO:0000256" key="2">
    <source>
        <dbReference type="ARBA" id="ARBA00022448"/>
    </source>
</evidence>
<gene>
    <name evidence="9" type="ORF">XE03_1760</name>
</gene>
<comment type="caution">
    <text evidence="9">The sequence shown here is derived from an EMBL/GenBank/DDBJ whole genome shotgun (WGS) entry which is preliminary data.</text>
</comment>
<dbReference type="Gene3D" id="1.10.3720.10">
    <property type="entry name" value="MetI-like"/>
    <property type="match status" value="1"/>
</dbReference>
<feature type="transmembrane region" description="Helical" evidence="7">
    <location>
        <begin position="173"/>
        <end position="191"/>
    </location>
</feature>
<dbReference type="PROSITE" id="PS50928">
    <property type="entry name" value="ABC_TM1"/>
    <property type="match status" value="1"/>
</dbReference>
<feature type="transmembrane region" description="Helical" evidence="7">
    <location>
        <begin position="111"/>
        <end position="136"/>
    </location>
</feature>
<evidence type="ECO:0000256" key="7">
    <source>
        <dbReference type="RuleBase" id="RU363032"/>
    </source>
</evidence>